<feature type="transmembrane region" description="Helical" evidence="2">
    <location>
        <begin position="7"/>
        <end position="28"/>
    </location>
</feature>
<keyword evidence="4" id="KW-1185">Reference proteome</keyword>
<proteinExistence type="predicted"/>
<feature type="compositionally biased region" description="Low complexity" evidence="1">
    <location>
        <begin position="391"/>
        <end position="406"/>
    </location>
</feature>
<evidence type="ECO:0000256" key="2">
    <source>
        <dbReference type="SAM" id="Phobius"/>
    </source>
</evidence>
<feature type="region of interest" description="Disordered" evidence="1">
    <location>
        <begin position="273"/>
        <end position="292"/>
    </location>
</feature>
<feature type="region of interest" description="Disordered" evidence="1">
    <location>
        <begin position="41"/>
        <end position="90"/>
    </location>
</feature>
<comment type="caution">
    <text evidence="3">The sequence shown here is derived from an EMBL/GenBank/DDBJ whole genome shotgun (WGS) entry which is preliminary data.</text>
</comment>
<protein>
    <submittedName>
        <fullName evidence="3">Uncharacterized protein</fullName>
    </submittedName>
</protein>
<sequence>MPLLPRWNVLLCGIVLILGAVALIHPFLRLESAGPYVVASPWSPEGQDSKKDEPPPPPQAPSPKQPPPPPPPAPPPATGPPPLKYKPAPTYTVPPIQDPFPLLSATSTPPPIPAYNVPQPDAWKAYAGVTVAPPLLIGFTRNWPMLLQTVVSYLTAGWPADQLYVVENTGTQRANARAQLSLQNPRFLNHTQLKDVLGVRVLQTPVLLSFAQLQNFYLALSYEHGWPYYFWSHMDVLALSHEAGVPGLTAPAGEAGYKSLYTLPPLGRPLLRLRPPDAAEPAGARGHRRLGPLHPLLHDRLRRVRAVRHGRLERRAGRRWDHHGHGVGARRPAGAVPGSGRGADVHGSESAGAGGGEAKEQQGEKKENDNKDDAKKGRRNSSRVRRRSDGANPEAPSSSSNSATAAIFPKDIPSVPPPQHLRREVLFPHEPLNPTLPTDYWWLLRRAADDMFHHKHGGARGRNTWQWAQRGGDPGEPFHYDVDGFEEGIQVLTEVGKRVFARKWGHRGCDIGGGRYRIGDQWRVEKDWEE</sequence>
<reference evidence="3 4" key="1">
    <citation type="submission" date="2023-01" db="EMBL/GenBank/DDBJ databases">
        <title>Analysis of 21 Apiospora genomes using comparative genomics revels a genus with tremendous synthesis potential of carbohydrate active enzymes and secondary metabolites.</title>
        <authorList>
            <person name="Sorensen T."/>
        </authorList>
    </citation>
    <scope>NUCLEOTIDE SEQUENCE [LARGE SCALE GENOMIC DNA]</scope>
    <source>
        <strain evidence="3 4">CBS 20057</strain>
    </source>
</reference>
<feature type="region of interest" description="Disordered" evidence="1">
    <location>
        <begin position="315"/>
        <end position="416"/>
    </location>
</feature>
<evidence type="ECO:0000256" key="1">
    <source>
        <dbReference type="SAM" id="MobiDB-lite"/>
    </source>
</evidence>
<feature type="compositionally biased region" description="Basic residues" evidence="1">
    <location>
        <begin position="376"/>
        <end position="386"/>
    </location>
</feature>
<dbReference type="Proteomes" id="UP001396898">
    <property type="component" value="Unassembled WGS sequence"/>
</dbReference>
<feature type="compositionally biased region" description="Basic and acidic residues" evidence="1">
    <location>
        <begin position="357"/>
        <end position="375"/>
    </location>
</feature>
<evidence type="ECO:0000313" key="3">
    <source>
        <dbReference type="EMBL" id="KAK8006039.1"/>
    </source>
</evidence>
<dbReference type="EMBL" id="JAQQWI010000017">
    <property type="protein sequence ID" value="KAK8006039.1"/>
    <property type="molecule type" value="Genomic_DNA"/>
</dbReference>
<keyword evidence="2" id="KW-0472">Membrane</keyword>
<organism evidence="3 4">
    <name type="scientific">Apiospora marii</name>
    <dbReference type="NCBI Taxonomy" id="335849"/>
    <lineage>
        <taxon>Eukaryota</taxon>
        <taxon>Fungi</taxon>
        <taxon>Dikarya</taxon>
        <taxon>Ascomycota</taxon>
        <taxon>Pezizomycotina</taxon>
        <taxon>Sordariomycetes</taxon>
        <taxon>Xylariomycetidae</taxon>
        <taxon>Amphisphaeriales</taxon>
        <taxon>Apiosporaceae</taxon>
        <taxon>Apiospora</taxon>
    </lineage>
</organism>
<accession>A0ABR1RAG8</accession>
<name>A0ABR1RAG8_9PEZI</name>
<keyword evidence="2" id="KW-1133">Transmembrane helix</keyword>
<evidence type="ECO:0000313" key="4">
    <source>
        <dbReference type="Proteomes" id="UP001396898"/>
    </source>
</evidence>
<feature type="compositionally biased region" description="Pro residues" evidence="1">
    <location>
        <begin position="55"/>
        <end position="84"/>
    </location>
</feature>
<gene>
    <name evidence="3" type="ORF">PG991_012336</name>
</gene>
<keyword evidence="2" id="KW-0812">Transmembrane</keyword>